<reference evidence="13" key="1">
    <citation type="submission" date="2016-10" db="EMBL/GenBank/DDBJ databases">
        <authorList>
            <person name="Varghese N."/>
            <person name="Submissions S."/>
        </authorList>
    </citation>
    <scope>NUCLEOTIDE SEQUENCE [LARGE SCALE GENOMIC DNA]</scope>
    <source>
        <strain evidence="13">NRRL B-51270</strain>
    </source>
</reference>
<evidence type="ECO:0000256" key="1">
    <source>
        <dbReference type="ARBA" id="ARBA00004377"/>
    </source>
</evidence>
<keyword evidence="13" id="KW-1185">Reference proteome</keyword>
<evidence type="ECO:0000256" key="6">
    <source>
        <dbReference type="ARBA" id="ARBA00022692"/>
    </source>
</evidence>
<dbReference type="AlphaFoldDB" id="A0A1H1UDE3"/>
<evidence type="ECO:0000256" key="7">
    <source>
        <dbReference type="ARBA" id="ARBA00022989"/>
    </source>
</evidence>
<dbReference type="Pfam" id="PF12019">
    <property type="entry name" value="GspH"/>
    <property type="match status" value="1"/>
</dbReference>
<dbReference type="InterPro" id="IPR022346">
    <property type="entry name" value="T2SS_GspH"/>
</dbReference>
<keyword evidence="7" id="KW-1133">Transmembrane helix</keyword>
<dbReference type="RefSeq" id="WP_157718165.1">
    <property type="nucleotide sequence ID" value="NZ_LT629736.1"/>
</dbReference>
<evidence type="ECO:0000256" key="9">
    <source>
        <dbReference type="ARBA" id="ARBA00025772"/>
    </source>
</evidence>
<keyword evidence="6" id="KW-0812">Transmembrane</keyword>
<dbReference type="STRING" id="487184.SAMN05216421_2013"/>
<dbReference type="GO" id="GO:0015628">
    <property type="term" value="P:protein secretion by the type II secretion system"/>
    <property type="evidence" value="ECO:0007669"/>
    <property type="project" value="InterPro"/>
</dbReference>
<evidence type="ECO:0000313" key="12">
    <source>
        <dbReference type="EMBL" id="SDS69929.1"/>
    </source>
</evidence>
<dbReference type="InterPro" id="IPR045584">
    <property type="entry name" value="Pilin-like"/>
</dbReference>
<evidence type="ECO:0000256" key="10">
    <source>
        <dbReference type="ARBA" id="ARBA00030775"/>
    </source>
</evidence>
<dbReference type="EMBL" id="LT629736">
    <property type="protein sequence ID" value="SDS69929.1"/>
    <property type="molecule type" value="Genomic_DNA"/>
</dbReference>
<sequence length="163" mass="17904">MELLVVLVLVGIVASLATLAVGDGAERQVRSEADRLAGVLRLARDETMITGQAERALGLRRDGYSFLELVLLDDATREWRPVTDTQLGPHPIDQQIVELDLVVEEKRLALPQTSGWEPHIRLSNTGEMTPAVITLRKPGSTIERHIEVGADGRVEVLDAQPED</sequence>
<evidence type="ECO:0000256" key="3">
    <source>
        <dbReference type="ARBA" id="ARBA00022475"/>
    </source>
</evidence>
<comment type="similarity">
    <text evidence="9">Belongs to the GSP H family.</text>
</comment>
<accession>A0A1H1UDE3</accession>
<evidence type="ECO:0000256" key="4">
    <source>
        <dbReference type="ARBA" id="ARBA00022481"/>
    </source>
</evidence>
<gene>
    <name evidence="12" type="ORF">SAMN05216421_2013</name>
</gene>
<comment type="subcellular location">
    <subcellularLocation>
        <location evidence="1">Cell inner membrane</location>
        <topology evidence="1">Single-pass membrane protein</topology>
    </subcellularLocation>
</comment>
<keyword evidence="4" id="KW-0488">Methylation</keyword>
<keyword evidence="8" id="KW-0472">Membrane</keyword>
<proteinExistence type="inferred from homology"/>
<name>A0A1H1UDE3_9GAMM</name>
<evidence type="ECO:0000256" key="2">
    <source>
        <dbReference type="ARBA" id="ARBA00021549"/>
    </source>
</evidence>
<dbReference type="Gene3D" id="3.55.40.10">
    <property type="entry name" value="minor pseudopilin epsh domain"/>
    <property type="match status" value="1"/>
</dbReference>
<evidence type="ECO:0000313" key="13">
    <source>
        <dbReference type="Proteomes" id="UP000243207"/>
    </source>
</evidence>
<feature type="domain" description="General secretion pathway GspH" evidence="11">
    <location>
        <begin position="32"/>
        <end position="152"/>
    </location>
</feature>
<dbReference type="GO" id="GO:0015627">
    <property type="term" value="C:type II protein secretion system complex"/>
    <property type="evidence" value="ECO:0007669"/>
    <property type="project" value="InterPro"/>
</dbReference>
<keyword evidence="3" id="KW-1003">Cell membrane</keyword>
<protein>
    <recommendedName>
        <fullName evidence="2">Type II secretion system protein H</fullName>
    </recommendedName>
    <alternativeName>
        <fullName evidence="10">General secretion pathway protein H</fullName>
    </alternativeName>
</protein>
<organism evidence="12 13">
    <name type="scientific">Halopseudomonas xinjiangensis</name>
    <dbReference type="NCBI Taxonomy" id="487184"/>
    <lineage>
        <taxon>Bacteria</taxon>
        <taxon>Pseudomonadati</taxon>
        <taxon>Pseudomonadota</taxon>
        <taxon>Gammaproteobacteria</taxon>
        <taxon>Pseudomonadales</taxon>
        <taxon>Pseudomonadaceae</taxon>
        <taxon>Halopseudomonas</taxon>
    </lineage>
</organism>
<evidence type="ECO:0000256" key="8">
    <source>
        <dbReference type="ARBA" id="ARBA00023136"/>
    </source>
</evidence>
<dbReference type="OrthoDB" id="7024399at2"/>
<dbReference type="SUPFAM" id="SSF54523">
    <property type="entry name" value="Pili subunits"/>
    <property type="match status" value="1"/>
</dbReference>
<dbReference type="Proteomes" id="UP000243207">
    <property type="component" value="Chromosome I"/>
</dbReference>
<evidence type="ECO:0000259" key="11">
    <source>
        <dbReference type="Pfam" id="PF12019"/>
    </source>
</evidence>
<keyword evidence="5" id="KW-0997">Cell inner membrane</keyword>
<evidence type="ECO:0000256" key="5">
    <source>
        <dbReference type="ARBA" id="ARBA00022519"/>
    </source>
</evidence>
<dbReference type="GO" id="GO:0005886">
    <property type="term" value="C:plasma membrane"/>
    <property type="evidence" value="ECO:0007669"/>
    <property type="project" value="UniProtKB-SubCell"/>
</dbReference>